<evidence type="ECO:0000313" key="10">
    <source>
        <dbReference type="Proteomes" id="UP000744555"/>
    </source>
</evidence>
<keyword evidence="4" id="KW-0285">Flavoprotein</keyword>
<comment type="caution">
    <text evidence="9">The sequence shown here is derived from an EMBL/GenBank/DDBJ whole genome shotgun (WGS) entry which is preliminary data.</text>
</comment>
<comment type="cofactor">
    <cofactor evidence="1">
        <name>FAD</name>
        <dbReference type="ChEBI" id="CHEBI:57692"/>
    </cofactor>
</comment>
<keyword evidence="6" id="KW-0560">Oxidoreductase</keyword>
<dbReference type="InterPro" id="IPR051205">
    <property type="entry name" value="UbiH/COQ6_monooxygenase"/>
</dbReference>
<evidence type="ECO:0000256" key="1">
    <source>
        <dbReference type="ARBA" id="ARBA00001974"/>
    </source>
</evidence>
<evidence type="ECO:0000256" key="3">
    <source>
        <dbReference type="ARBA" id="ARBA00005349"/>
    </source>
</evidence>
<protein>
    <submittedName>
        <fullName evidence="9">2-octaprenyl-6-methoxyphenyl hydroxylase</fullName>
    </submittedName>
</protein>
<evidence type="ECO:0000259" key="8">
    <source>
        <dbReference type="Pfam" id="PF01494"/>
    </source>
</evidence>
<dbReference type="PANTHER" id="PTHR43876">
    <property type="entry name" value="UBIQUINONE BIOSYNTHESIS MONOOXYGENASE COQ6, MITOCHONDRIAL"/>
    <property type="match status" value="1"/>
</dbReference>
<comment type="similarity">
    <text evidence="3">Belongs to the UbiH/COQ6 family.</text>
</comment>
<evidence type="ECO:0000256" key="2">
    <source>
        <dbReference type="ARBA" id="ARBA00004749"/>
    </source>
</evidence>
<evidence type="ECO:0000256" key="6">
    <source>
        <dbReference type="ARBA" id="ARBA00023002"/>
    </source>
</evidence>
<dbReference type="RefSeq" id="WP_187808195.1">
    <property type="nucleotide sequence ID" value="NZ_LZEU01000001.1"/>
</dbReference>
<dbReference type="Pfam" id="PF01494">
    <property type="entry name" value="FAD_binding_3"/>
    <property type="match status" value="1"/>
</dbReference>
<keyword evidence="7" id="KW-0503">Monooxygenase</keyword>
<dbReference type="PANTHER" id="PTHR43876:SF8">
    <property type="entry name" value="2-OCTAPRENYL-6-METHOXYPHENOL HYDROXYLASE"/>
    <property type="match status" value="1"/>
</dbReference>
<dbReference type="Proteomes" id="UP000744555">
    <property type="component" value="Unassembled WGS sequence"/>
</dbReference>
<sequence length="394" mass="42435">MSRVQLAIVGGGLVGASLALALQAGAKARGWRILLVEPFAPGEGYQPSYDARSTALSYGSRQLYERLGLWGAIGQRAEPISQIHVSDRGRLGATRLQATDEGVPALGYVVENAWLGHCLWQALDPEVVSWRCPAEVTRLQALGDGYRLTLNDDSQIDCDLAVLADGGRSGLREQLGIAVKHTPYDQCALIANVSPAEPHGGQAFERFTSDGPLALLPLADNRCALVWTRPPVDAERLLNLPDAAFLGELQEAFGYRLGALRQVGARHLYPLALVEASEQARPHLVVLGNAAHSLHPVAGQGYNLSLRDTLVLAETLLDSPAPLGDFATLQRYLARQQQDQALTVGFSDRLPRLFGRGESLLVAGRTLGLLGLDLLPPAKRWFARQAMGLGTRSL</sequence>
<comment type="pathway">
    <text evidence="2">Cofactor biosynthesis; ubiquinone biosynthesis.</text>
</comment>
<dbReference type="InterPro" id="IPR011295">
    <property type="entry name" value="UbiH"/>
</dbReference>
<reference evidence="9 10" key="1">
    <citation type="submission" date="2016-06" db="EMBL/GenBank/DDBJ databases">
        <authorList>
            <person name="Ramos C."/>
            <person name="Pintado A."/>
            <person name="Crespo-Gomez J.I."/>
        </authorList>
    </citation>
    <scope>NUCLEOTIDE SEQUENCE [LARGE SCALE GENOMIC DNA]</scope>
    <source>
        <strain evidence="9 10">AVO110</strain>
    </source>
</reference>
<evidence type="ECO:0000256" key="5">
    <source>
        <dbReference type="ARBA" id="ARBA00022827"/>
    </source>
</evidence>
<feature type="domain" description="FAD-binding" evidence="8">
    <location>
        <begin position="4"/>
        <end position="317"/>
    </location>
</feature>
<evidence type="ECO:0000256" key="4">
    <source>
        <dbReference type="ARBA" id="ARBA00022630"/>
    </source>
</evidence>
<dbReference type="NCBIfam" id="TIGR01984">
    <property type="entry name" value="UbiH"/>
    <property type="match status" value="1"/>
</dbReference>
<dbReference type="SUPFAM" id="SSF51905">
    <property type="entry name" value="FAD/NAD(P)-binding domain"/>
    <property type="match status" value="1"/>
</dbReference>
<keyword evidence="5" id="KW-0274">FAD</keyword>
<keyword evidence="10" id="KW-1185">Reference proteome</keyword>
<dbReference type="NCBIfam" id="TIGR01988">
    <property type="entry name" value="Ubi-OHases"/>
    <property type="match status" value="1"/>
</dbReference>
<dbReference type="EMBL" id="LZEU01000001">
    <property type="protein sequence ID" value="MBC9252747.1"/>
    <property type="molecule type" value="Genomic_DNA"/>
</dbReference>
<dbReference type="Gene3D" id="3.50.50.60">
    <property type="entry name" value="FAD/NAD(P)-binding domain"/>
    <property type="match status" value="2"/>
</dbReference>
<name>A0ABR7S587_AQUAC</name>
<dbReference type="InterPro" id="IPR010971">
    <property type="entry name" value="UbiH/COQ6"/>
</dbReference>
<dbReference type="InterPro" id="IPR036188">
    <property type="entry name" value="FAD/NAD-bd_sf"/>
</dbReference>
<organism evidence="9 10">
    <name type="scientific">Aquipseudomonas alcaligenes</name>
    <name type="common">Pseudomonas alcaligenes</name>
    <dbReference type="NCBI Taxonomy" id="43263"/>
    <lineage>
        <taxon>Bacteria</taxon>
        <taxon>Pseudomonadati</taxon>
        <taxon>Pseudomonadota</taxon>
        <taxon>Gammaproteobacteria</taxon>
        <taxon>Pseudomonadales</taxon>
        <taxon>Pseudomonadaceae</taxon>
        <taxon>Aquipseudomonas</taxon>
    </lineage>
</organism>
<evidence type="ECO:0000256" key="7">
    <source>
        <dbReference type="ARBA" id="ARBA00023033"/>
    </source>
</evidence>
<dbReference type="InterPro" id="IPR002938">
    <property type="entry name" value="FAD-bd"/>
</dbReference>
<evidence type="ECO:0000313" key="9">
    <source>
        <dbReference type="EMBL" id="MBC9252747.1"/>
    </source>
</evidence>
<dbReference type="NCBIfam" id="NF004356">
    <property type="entry name" value="PRK05732.1"/>
    <property type="match status" value="1"/>
</dbReference>
<accession>A0ABR7S587</accession>
<dbReference type="PRINTS" id="PR00420">
    <property type="entry name" value="RNGMNOXGNASE"/>
</dbReference>
<proteinExistence type="inferred from homology"/>
<gene>
    <name evidence="9" type="ORF">A9179_20980</name>
</gene>